<feature type="domain" description="Aldehyde oxidase/xanthine dehydrogenase a/b hammerhead" evidence="1">
    <location>
        <begin position="220"/>
        <end position="298"/>
    </location>
</feature>
<dbReference type="InterPro" id="IPR006311">
    <property type="entry name" value="TAT_signal"/>
</dbReference>
<sequence>MFALPGKLNFVLPAIKPTRRGFLLGAAAVAGGFSVGFRPDPASAQSADAQASPFGAYVTITGDDQVTVISSQFDMGQGSYNGLATLVAEELGARWDQIDVVGGAGNPALYGNLAWGGAAQGSGGSTSMFSSWDRYRTAGAAARLMLVAAAAEAWDVPAEEITVADGMLSHATAGAARFGEMAARAAEMPIPSEIALKEPGEWTMIGNPDLRRYDSAAKTNGTHDFTIDVKLPGMLTAVMIHPPKFGATVKSFDAEAAKAMPGVVDVVETPRGLAVIGEHMWAAMKGREAVTADWDESAAETRGSEEILAEYRALIAEPPAAIARQEGDSAGAIAGAAKVIAAEYEFPYLAHAALEPLNAVARMGEDGVVEVWGGHQVPDLYQFIASQVAETTPDKVRLHVMKTGGGFGRRAVADADIVVEAVAAARAIGWRAPVKVQWTRDNDMRGGRYRPAYAHAIRAGLDDAGNITGWEHHIVGQSIVAGGPFEGLIQNGVDPTSVEGASHLPYALPNQTVGLTTANVGVPVLWWRSVGSTHTAFAVETFLDELAEAAGKDPLEFRLALLGNAPRHAAVLRLAAEKAGWGTPPPEGRVRGLALAESFSSYVAQVAEISVDGGNVRVHKVVCAVDCGIAVNPDNIRAQMEGGIGFGLGAIMAEELTLVGGEVQDTNYDTYTPLRIDAMPEIEVHIVASGEPPTGVGEPGVPPIGPAVANAIYAATGKRVRRLPIEKALRA</sequence>
<dbReference type="InterPro" id="IPR012368">
    <property type="entry name" value="OxRdtase_Mopterin-bd_su_IorB"/>
</dbReference>
<dbReference type="PANTHER" id="PTHR47495:SF2">
    <property type="entry name" value="ALDEHYDE DEHYDROGENASE"/>
    <property type="match status" value="1"/>
</dbReference>
<dbReference type="InterPro" id="IPR046867">
    <property type="entry name" value="AldOxase/xan_DH_MoCoBD2"/>
</dbReference>
<reference evidence="2 3" key="1">
    <citation type="submission" date="2018-03" db="EMBL/GenBank/DDBJ databases">
        <authorList>
            <person name="Keele B.F."/>
        </authorList>
    </citation>
    <scope>NUCLEOTIDE SEQUENCE [LARGE SCALE GENOMIC DNA]</scope>
    <source>
        <strain evidence="2 3">CECT 8626</strain>
    </source>
</reference>
<dbReference type="InterPro" id="IPR000674">
    <property type="entry name" value="Ald_Oxase/Xan_DH_a/b"/>
</dbReference>
<dbReference type="SMART" id="SM01008">
    <property type="entry name" value="Ald_Xan_dh_C"/>
    <property type="match status" value="1"/>
</dbReference>
<dbReference type="InterPro" id="IPR052516">
    <property type="entry name" value="N-heterocyclic_Hydroxylase"/>
</dbReference>
<dbReference type="Gene3D" id="3.90.1170.50">
    <property type="entry name" value="Aldehyde oxidase/xanthine dehydrogenase, a/b hammerhead"/>
    <property type="match status" value="1"/>
</dbReference>
<proteinExistence type="predicted"/>
<dbReference type="SUPFAM" id="SSF56003">
    <property type="entry name" value="Molybdenum cofactor-binding domain"/>
    <property type="match status" value="2"/>
</dbReference>
<name>A0A2R8B4I7_9RHOB</name>
<keyword evidence="2" id="KW-0560">Oxidoreductase</keyword>
<dbReference type="Pfam" id="PF20256">
    <property type="entry name" value="MoCoBD_2"/>
    <property type="match status" value="2"/>
</dbReference>
<accession>A0A2R8B4I7</accession>
<organism evidence="2 3">
    <name type="scientific">Albidovulum aquaemixtae</name>
    <dbReference type="NCBI Taxonomy" id="1542388"/>
    <lineage>
        <taxon>Bacteria</taxon>
        <taxon>Pseudomonadati</taxon>
        <taxon>Pseudomonadota</taxon>
        <taxon>Alphaproteobacteria</taxon>
        <taxon>Rhodobacterales</taxon>
        <taxon>Paracoccaceae</taxon>
        <taxon>Albidovulum</taxon>
    </lineage>
</organism>
<dbReference type="Pfam" id="PF02738">
    <property type="entry name" value="MoCoBD_1"/>
    <property type="match status" value="1"/>
</dbReference>
<dbReference type="OrthoDB" id="9767994at2"/>
<dbReference type="PANTHER" id="PTHR47495">
    <property type="entry name" value="ALDEHYDE DEHYDROGENASE"/>
    <property type="match status" value="1"/>
</dbReference>
<dbReference type="PROSITE" id="PS51318">
    <property type="entry name" value="TAT"/>
    <property type="match status" value="1"/>
</dbReference>
<evidence type="ECO:0000313" key="3">
    <source>
        <dbReference type="Proteomes" id="UP000244924"/>
    </source>
</evidence>
<dbReference type="EMBL" id="OMOQ01000001">
    <property type="protein sequence ID" value="SPH17524.1"/>
    <property type="molecule type" value="Genomic_DNA"/>
</dbReference>
<keyword evidence="3" id="KW-1185">Reference proteome</keyword>
<dbReference type="InterPro" id="IPR008274">
    <property type="entry name" value="AldOxase/xan_DH_MoCoBD1"/>
</dbReference>
<dbReference type="AlphaFoldDB" id="A0A2R8B4I7"/>
<evidence type="ECO:0000259" key="1">
    <source>
        <dbReference type="SMART" id="SM01008"/>
    </source>
</evidence>
<dbReference type="InterPro" id="IPR037165">
    <property type="entry name" value="AldOxase/xan_DH_Mopterin-bd_sf"/>
</dbReference>
<dbReference type="Gene3D" id="3.30.365.10">
    <property type="entry name" value="Aldehyde oxidase/xanthine dehydrogenase, molybdopterin binding domain"/>
    <property type="match status" value="5"/>
</dbReference>
<dbReference type="EC" id="1.3.99.16" evidence="2"/>
<dbReference type="Proteomes" id="UP000244924">
    <property type="component" value="Unassembled WGS sequence"/>
</dbReference>
<dbReference type="GO" id="GO:0047121">
    <property type="term" value="F:isoquinoline 1-oxidoreductase activity"/>
    <property type="evidence" value="ECO:0007669"/>
    <property type="project" value="UniProtKB-EC"/>
</dbReference>
<dbReference type="RefSeq" id="WP_108851960.1">
    <property type="nucleotide sequence ID" value="NZ_OMOQ01000001.1"/>
</dbReference>
<dbReference type="PIRSF" id="PIRSF036389">
    <property type="entry name" value="IOR_B"/>
    <property type="match status" value="1"/>
</dbReference>
<evidence type="ECO:0000313" key="2">
    <source>
        <dbReference type="EMBL" id="SPH17524.1"/>
    </source>
</evidence>
<protein>
    <submittedName>
        <fullName evidence="2">Isoquinoline 1-oxidoreductase subunit beta</fullName>
        <ecNumber evidence="2">1.3.99.16</ecNumber>
    </submittedName>
</protein>
<gene>
    <name evidence="2" type="primary">iorB_1</name>
    <name evidence="2" type="ORF">DEA8626_01047</name>
</gene>